<feature type="compositionally biased region" description="Polar residues" evidence="8">
    <location>
        <begin position="1130"/>
        <end position="1142"/>
    </location>
</feature>
<dbReference type="KEGG" id="aplc:110987659"/>
<feature type="compositionally biased region" description="Pro residues" evidence="8">
    <location>
        <begin position="343"/>
        <end position="352"/>
    </location>
</feature>
<dbReference type="Pfam" id="PF23597">
    <property type="entry name" value="KIAA0319_N"/>
    <property type="match status" value="1"/>
</dbReference>
<gene>
    <name evidence="12" type="primary">LOC110987659</name>
</gene>
<feature type="region of interest" description="Disordered" evidence="8">
    <location>
        <begin position="1129"/>
        <end position="1215"/>
    </location>
</feature>
<keyword evidence="7" id="KW-0325">Glycoprotein</keyword>
<feature type="region of interest" description="Disordered" evidence="8">
    <location>
        <begin position="314"/>
        <end position="492"/>
    </location>
</feature>
<dbReference type="InterPro" id="IPR035986">
    <property type="entry name" value="PKD_dom_sf"/>
</dbReference>
<dbReference type="SUPFAM" id="SSF49299">
    <property type="entry name" value="PKD domain"/>
    <property type="match status" value="2"/>
</dbReference>
<feature type="domain" description="PKD/Chitinase" evidence="10">
    <location>
        <begin position="497"/>
        <end position="589"/>
    </location>
</feature>
<dbReference type="SMART" id="SM00089">
    <property type="entry name" value="PKD"/>
    <property type="match status" value="4"/>
</dbReference>
<dbReference type="GeneID" id="110987659"/>
<dbReference type="GO" id="GO:0001764">
    <property type="term" value="P:neuron migration"/>
    <property type="evidence" value="ECO:0007669"/>
    <property type="project" value="TreeGrafter"/>
</dbReference>
<dbReference type="OMA" id="CICESFW"/>
<keyword evidence="11" id="KW-1185">Reference proteome</keyword>
<dbReference type="GO" id="GO:0005886">
    <property type="term" value="C:plasma membrane"/>
    <property type="evidence" value="ECO:0007669"/>
    <property type="project" value="UniProtKB-SubCell"/>
</dbReference>
<feature type="compositionally biased region" description="Low complexity" evidence="8">
    <location>
        <begin position="353"/>
        <end position="362"/>
    </location>
</feature>
<dbReference type="GO" id="GO:0031410">
    <property type="term" value="C:cytoplasmic vesicle"/>
    <property type="evidence" value="ECO:0007669"/>
    <property type="project" value="TreeGrafter"/>
</dbReference>
<keyword evidence="4" id="KW-0677">Repeat</keyword>
<feature type="compositionally biased region" description="Basic and acidic residues" evidence="8">
    <location>
        <begin position="314"/>
        <end position="323"/>
    </location>
</feature>
<evidence type="ECO:0000256" key="8">
    <source>
        <dbReference type="SAM" id="MobiDB-lite"/>
    </source>
</evidence>
<dbReference type="PANTHER" id="PTHR46182">
    <property type="entry name" value="FI19480P1"/>
    <property type="match status" value="1"/>
</dbReference>
<comment type="subcellular location">
    <subcellularLocation>
        <location evidence="1">Cell membrane</location>
    </subcellularLocation>
</comment>
<evidence type="ECO:0000259" key="10">
    <source>
        <dbReference type="SMART" id="SM00089"/>
    </source>
</evidence>
<evidence type="ECO:0000313" key="12">
    <source>
        <dbReference type="RefSeq" id="XP_022106268.1"/>
    </source>
</evidence>
<sequence>MGPVETTQDPGLCPCCTQSRTKLSQNPYHERNSVMLTLSLISSSLDQAPWQLRSIKVALNIHSQLFLPFTLLMMLLLQTGLADATCSTGEPFVGYFPSVSEKQLKLQHGTLASDCAETCCLEEVCDLAWIMDEDCFHGQCYTESDCIPLASMSASSIVYVMERPTQPRTPVSGVVCSPHDKWDTCPIGEHCDKRLGECQCNDGRTRSYKTNRCEYEQRVEPWNSLTGSDSLKKPEYAKTYDSHNPYADKSEGFLDDVSKSGTSEEDDKFRFCKSEEECEEYEYCFGLQHFGAGICKCLDGFHESKELGMCIRETPEGEVRESPKPVTMPSKPSSIADSENPLTTPPATPPVTLPETPLATPPEDGDTPKETHVPTLVLLPTPQVRNDTDKQGGSDGGGANGAGVGGSELGDREERPHKKSEGKGLTHQGDTAETQNGTESNPSDGDNIAPTPLSDTPTERAGTQSNTGLDQLTDRTLLPESKTQSPSTHTPTVVKLTVSAGKDKTLQLPDQDTVTLHAYVIPTEPPQGQEYTYDWQVVDEPDSGAGKMIKEGKNLKLEELSAGVYQFKVEVHGKGSYGSATINVTVLAPPRVNQPPKAIINPVSQEIILPNPGTYLDGSHSTDDDKIVTYHWQEIEGPVKETKIIGDDQLLQLTDLVPGHYVIRLTVTDSDGVTDSALANVTVKEEIDNPPIAKAGKDVIIKLPVNSAVLYGNSSFDDHPGLVYEWSKISGPVADMSGSSSPILHLNSLEEGTYIFRLTVTDSKHRKDSDEATVIVKPENNLPPRADAGPDKELSLPDDSTTLDGIGSTDDLGITSYFWEKVSGPNDPKIEDADHAMAKVSGLIAGRYVFKLTVGDRQGATNSDTVDVVVKKEVNKPPVARAGPNITIHLPNSGVELNGSRSKDDKGIVSYEWKRDAKSPAAGTRYSHRLNLVVLTFDVEVSKFTYQNRIDMARSLAVLLSVRDEDVVIQQVYQTPNEQLQVMFYANNATTSTAMPGPRVVKILSKKKLSGEMDLLKFKVLELDTMICQKNCSGHGKCDPFTKMCICESFWMENYVRRWMGDRESNCDWSILYVIIAACGEAIALVGLCWLCIYCIKRSRRKVKRRRRYNLLSQDLDGMESMEMLPKNANEPQSEMTNNGNGSVLDKLTDKGSFQGKQSSSIMISESDDDTDEETTLFDSKKRQGKNGKANGSVMAVQPRKKRPFPLISSRSEKL</sequence>
<dbReference type="InterPro" id="IPR029865">
    <property type="entry name" value="KIAA0319-like"/>
</dbReference>
<reference evidence="12" key="1">
    <citation type="submission" date="2025-08" db="UniProtKB">
        <authorList>
            <consortium name="RefSeq"/>
        </authorList>
    </citation>
    <scope>IDENTIFICATION</scope>
</reference>
<dbReference type="FunFam" id="2.60.40.10:FF:000258">
    <property type="entry name" value="Dyslexia-associated protein KIAA0319 homolog"/>
    <property type="match status" value="1"/>
</dbReference>
<proteinExistence type="predicted"/>
<evidence type="ECO:0000256" key="5">
    <source>
        <dbReference type="ARBA" id="ARBA00022989"/>
    </source>
</evidence>
<keyword evidence="2" id="KW-1003">Cell membrane</keyword>
<evidence type="ECO:0000256" key="2">
    <source>
        <dbReference type="ARBA" id="ARBA00022475"/>
    </source>
</evidence>
<dbReference type="FunFam" id="2.60.40.10:FF:000061">
    <property type="entry name" value="Dyslexia-associated protein KIAA0319 homolog"/>
    <property type="match status" value="2"/>
</dbReference>
<feature type="region of interest" description="Disordered" evidence="8">
    <location>
        <begin position="777"/>
        <end position="805"/>
    </location>
</feature>
<dbReference type="Pfam" id="PF23620">
    <property type="entry name" value="KIAA0319"/>
    <property type="match status" value="1"/>
</dbReference>
<dbReference type="InterPro" id="IPR056502">
    <property type="entry name" value="KIAA0319-like_C"/>
</dbReference>
<accession>A0A8B7ZKW6</accession>
<evidence type="ECO:0000313" key="11">
    <source>
        <dbReference type="Proteomes" id="UP000694845"/>
    </source>
</evidence>
<keyword evidence="3 9" id="KW-0812">Transmembrane</keyword>
<keyword evidence="6 9" id="KW-0472">Membrane</keyword>
<feature type="compositionally biased region" description="Polar residues" evidence="8">
    <location>
        <begin position="428"/>
        <end position="444"/>
    </location>
</feature>
<feature type="domain" description="PKD/Chitinase" evidence="10">
    <location>
        <begin position="696"/>
        <end position="779"/>
    </location>
</feature>
<dbReference type="RefSeq" id="XP_022106268.1">
    <property type="nucleotide sequence ID" value="XM_022250576.1"/>
</dbReference>
<dbReference type="PANTHER" id="PTHR46182:SF2">
    <property type="entry name" value="FI19480P1"/>
    <property type="match status" value="1"/>
</dbReference>
<dbReference type="FunFam" id="2.60.40.10:FF:000257">
    <property type="entry name" value="Dyslexia-associated protein KIAA0319-like"/>
    <property type="match status" value="1"/>
</dbReference>
<feature type="compositionally biased region" description="Gly residues" evidence="8">
    <location>
        <begin position="393"/>
        <end position="408"/>
    </location>
</feature>
<dbReference type="InterPro" id="IPR022409">
    <property type="entry name" value="PKD/Chitinase_dom"/>
</dbReference>
<dbReference type="Pfam" id="PF22352">
    <property type="entry name" value="K319L-like_PKD"/>
    <property type="match status" value="5"/>
</dbReference>
<feature type="compositionally biased region" description="Acidic residues" evidence="8">
    <location>
        <begin position="1166"/>
        <end position="1176"/>
    </location>
</feature>
<dbReference type="Proteomes" id="UP000694845">
    <property type="component" value="Unplaced"/>
</dbReference>
<feature type="transmembrane region" description="Helical" evidence="9">
    <location>
        <begin position="1071"/>
        <end position="1096"/>
    </location>
</feature>
<evidence type="ECO:0000256" key="9">
    <source>
        <dbReference type="SAM" id="Phobius"/>
    </source>
</evidence>
<organism evidence="11 12">
    <name type="scientific">Acanthaster planci</name>
    <name type="common">Crown-of-thorns starfish</name>
    <dbReference type="NCBI Taxonomy" id="133434"/>
    <lineage>
        <taxon>Eukaryota</taxon>
        <taxon>Metazoa</taxon>
        <taxon>Echinodermata</taxon>
        <taxon>Eleutherozoa</taxon>
        <taxon>Asterozoa</taxon>
        <taxon>Asteroidea</taxon>
        <taxon>Valvatacea</taxon>
        <taxon>Valvatida</taxon>
        <taxon>Acanthasteridae</taxon>
        <taxon>Acanthaster</taxon>
    </lineage>
</organism>
<evidence type="ECO:0000256" key="4">
    <source>
        <dbReference type="ARBA" id="ARBA00022737"/>
    </source>
</evidence>
<feature type="compositionally biased region" description="Polar residues" evidence="8">
    <location>
        <begin position="481"/>
        <end position="491"/>
    </location>
</feature>
<dbReference type="AlphaFoldDB" id="A0A8B7ZKW6"/>
<feature type="domain" description="PKD/Chitinase" evidence="10">
    <location>
        <begin position="785"/>
        <end position="873"/>
    </location>
</feature>
<dbReference type="InterPro" id="IPR013980">
    <property type="entry name" value="MANSC_dom"/>
</dbReference>
<keyword evidence="5 9" id="KW-1133">Transmembrane helix</keyword>
<evidence type="ECO:0000256" key="7">
    <source>
        <dbReference type="ARBA" id="ARBA00023180"/>
    </source>
</evidence>
<dbReference type="OrthoDB" id="536372at2759"/>
<name>A0A8B7ZKW6_ACAPL</name>
<protein>
    <submittedName>
        <fullName evidence="12">Dyslexia-associated protein KIAA0319-like protein</fullName>
    </submittedName>
</protein>
<dbReference type="CDD" id="cd00146">
    <property type="entry name" value="PKD"/>
    <property type="match status" value="1"/>
</dbReference>
<dbReference type="InterPro" id="IPR013783">
    <property type="entry name" value="Ig-like_fold"/>
</dbReference>
<feature type="compositionally biased region" description="Basic and acidic residues" evidence="8">
    <location>
        <begin position="409"/>
        <end position="424"/>
    </location>
</feature>
<feature type="domain" description="PKD/Chitinase" evidence="10">
    <location>
        <begin position="597"/>
        <end position="686"/>
    </location>
</feature>
<feature type="compositionally biased region" description="Polar residues" evidence="8">
    <location>
        <begin position="453"/>
        <end position="470"/>
    </location>
</feature>
<dbReference type="Gene3D" id="2.60.40.10">
    <property type="entry name" value="Immunoglobulins"/>
    <property type="match status" value="5"/>
</dbReference>
<evidence type="ECO:0000256" key="6">
    <source>
        <dbReference type="ARBA" id="ARBA00023136"/>
    </source>
</evidence>
<evidence type="ECO:0000256" key="3">
    <source>
        <dbReference type="ARBA" id="ARBA00022692"/>
    </source>
</evidence>
<evidence type="ECO:0000256" key="1">
    <source>
        <dbReference type="ARBA" id="ARBA00004236"/>
    </source>
</evidence>